<reference evidence="1" key="5">
    <citation type="journal article" date="2021" name="G3 (Bethesda)">
        <title>Aegilops tauschii genome assembly Aet v5.0 features greater sequence contiguity and improved annotation.</title>
        <authorList>
            <person name="Wang L."/>
            <person name="Zhu T."/>
            <person name="Rodriguez J.C."/>
            <person name="Deal K.R."/>
            <person name="Dubcovsky J."/>
            <person name="McGuire P.E."/>
            <person name="Lux T."/>
            <person name="Spannagl M."/>
            <person name="Mayer K.F.X."/>
            <person name="Baldrich P."/>
            <person name="Meyers B.C."/>
            <person name="Huo N."/>
            <person name="Gu Y.Q."/>
            <person name="Zhou H."/>
            <person name="Devos K.M."/>
            <person name="Bennetzen J.L."/>
            <person name="Unver T."/>
            <person name="Budak H."/>
            <person name="Gulick P.J."/>
            <person name="Galiba G."/>
            <person name="Kalapos B."/>
            <person name="Nelson D.R."/>
            <person name="Li P."/>
            <person name="You F.M."/>
            <person name="Luo M.C."/>
            <person name="Dvorak J."/>
        </authorList>
    </citation>
    <scope>NUCLEOTIDE SEQUENCE [LARGE SCALE GENOMIC DNA]</scope>
    <source>
        <strain evidence="1">cv. AL8/78</strain>
    </source>
</reference>
<dbReference type="EnsemblPlants" id="AET4Gv20439700.16">
    <property type="protein sequence ID" value="AET4Gv20439700.16"/>
    <property type="gene ID" value="AET4Gv20439700"/>
</dbReference>
<reference evidence="2" key="2">
    <citation type="journal article" date="2017" name="Nat. Plants">
        <title>The Aegilops tauschii genome reveals multiple impacts of transposons.</title>
        <authorList>
            <person name="Zhao G."/>
            <person name="Zou C."/>
            <person name="Li K."/>
            <person name="Wang K."/>
            <person name="Li T."/>
            <person name="Gao L."/>
            <person name="Zhang X."/>
            <person name="Wang H."/>
            <person name="Yang Z."/>
            <person name="Liu X."/>
            <person name="Jiang W."/>
            <person name="Mao L."/>
            <person name="Kong X."/>
            <person name="Jiao Y."/>
            <person name="Jia J."/>
        </authorList>
    </citation>
    <scope>NUCLEOTIDE SEQUENCE [LARGE SCALE GENOMIC DNA]</scope>
    <source>
        <strain evidence="2">cv. AL8/78</strain>
    </source>
</reference>
<accession>A0A453I439</accession>
<dbReference type="Gramene" id="AET4Gv20439700.16">
    <property type="protein sequence ID" value="AET4Gv20439700.16"/>
    <property type="gene ID" value="AET4Gv20439700"/>
</dbReference>
<evidence type="ECO:0000313" key="1">
    <source>
        <dbReference type="EnsemblPlants" id="AET4Gv20439700.16"/>
    </source>
</evidence>
<reference evidence="1" key="4">
    <citation type="submission" date="2019-03" db="UniProtKB">
        <authorList>
            <consortium name="EnsemblPlants"/>
        </authorList>
    </citation>
    <scope>IDENTIFICATION</scope>
</reference>
<evidence type="ECO:0000313" key="2">
    <source>
        <dbReference type="Proteomes" id="UP000015105"/>
    </source>
</evidence>
<dbReference type="AlphaFoldDB" id="A0A453I439"/>
<sequence>MIEQMDLIRCVAKICHPFMAKILPSYCRIDLTLFFASPSFMFPHKCWCTDHVNVSSRSSWQE</sequence>
<proteinExistence type="predicted"/>
<keyword evidence="2" id="KW-1185">Reference proteome</keyword>
<dbReference type="Proteomes" id="UP000015105">
    <property type="component" value="Chromosome 4D"/>
</dbReference>
<protein>
    <submittedName>
        <fullName evidence="1">Uncharacterized protein</fullName>
    </submittedName>
</protein>
<reference evidence="1" key="3">
    <citation type="journal article" date="2017" name="Nature">
        <title>Genome sequence of the progenitor of the wheat D genome Aegilops tauschii.</title>
        <authorList>
            <person name="Luo M.C."/>
            <person name="Gu Y.Q."/>
            <person name="Puiu D."/>
            <person name="Wang H."/>
            <person name="Twardziok S.O."/>
            <person name="Deal K.R."/>
            <person name="Huo N."/>
            <person name="Zhu T."/>
            <person name="Wang L."/>
            <person name="Wang Y."/>
            <person name="McGuire P.E."/>
            <person name="Liu S."/>
            <person name="Long H."/>
            <person name="Ramasamy R.K."/>
            <person name="Rodriguez J.C."/>
            <person name="Van S.L."/>
            <person name="Yuan L."/>
            <person name="Wang Z."/>
            <person name="Xia Z."/>
            <person name="Xiao L."/>
            <person name="Anderson O.D."/>
            <person name="Ouyang S."/>
            <person name="Liang Y."/>
            <person name="Zimin A.V."/>
            <person name="Pertea G."/>
            <person name="Qi P."/>
            <person name="Bennetzen J.L."/>
            <person name="Dai X."/>
            <person name="Dawson M.W."/>
            <person name="Muller H.G."/>
            <person name="Kugler K."/>
            <person name="Rivarola-Duarte L."/>
            <person name="Spannagl M."/>
            <person name="Mayer K.F.X."/>
            <person name="Lu F.H."/>
            <person name="Bevan M.W."/>
            <person name="Leroy P."/>
            <person name="Li P."/>
            <person name="You F.M."/>
            <person name="Sun Q."/>
            <person name="Liu Z."/>
            <person name="Lyons E."/>
            <person name="Wicker T."/>
            <person name="Salzberg S.L."/>
            <person name="Devos K.M."/>
            <person name="Dvorak J."/>
        </authorList>
    </citation>
    <scope>NUCLEOTIDE SEQUENCE [LARGE SCALE GENOMIC DNA]</scope>
    <source>
        <strain evidence="1">cv. AL8/78</strain>
    </source>
</reference>
<name>A0A453I439_AEGTS</name>
<reference evidence="2" key="1">
    <citation type="journal article" date="2014" name="Science">
        <title>Ancient hybridizations among the ancestral genomes of bread wheat.</title>
        <authorList>
            <consortium name="International Wheat Genome Sequencing Consortium,"/>
            <person name="Marcussen T."/>
            <person name="Sandve S.R."/>
            <person name="Heier L."/>
            <person name="Spannagl M."/>
            <person name="Pfeifer M."/>
            <person name="Jakobsen K.S."/>
            <person name="Wulff B.B."/>
            <person name="Steuernagel B."/>
            <person name="Mayer K.F."/>
            <person name="Olsen O.A."/>
        </authorList>
    </citation>
    <scope>NUCLEOTIDE SEQUENCE [LARGE SCALE GENOMIC DNA]</scope>
    <source>
        <strain evidence="2">cv. AL8/78</strain>
    </source>
</reference>
<organism evidence="1 2">
    <name type="scientific">Aegilops tauschii subsp. strangulata</name>
    <name type="common">Goatgrass</name>
    <dbReference type="NCBI Taxonomy" id="200361"/>
    <lineage>
        <taxon>Eukaryota</taxon>
        <taxon>Viridiplantae</taxon>
        <taxon>Streptophyta</taxon>
        <taxon>Embryophyta</taxon>
        <taxon>Tracheophyta</taxon>
        <taxon>Spermatophyta</taxon>
        <taxon>Magnoliopsida</taxon>
        <taxon>Liliopsida</taxon>
        <taxon>Poales</taxon>
        <taxon>Poaceae</taxon>
        <taxon>BOP clade</taxon>
        <taxon>Pooideae</taxon>
        <taxon>Triticodae</taxon>
        <taxon>Triticeae</taxon>
        <taxon>Triticinae</taxon>
        <taxon>Aegilops</taxon>
    </lineage>
</organism>